<reference evidence="1" key="1">
    <citation type="journal article" date="2020" name="bioRxiv">
        <title>Whole genome comparisons of ergot fungi reveals the divergence and evolution of species within the genus Claviceps are the result of varying mechanisms driving genome evolution and host range expansion.</title>
        <authorList>
            <person name="Wyka S.A."/>
            <person name="Mondo S.J."/>
            <person name="Liu M."/>
            <person name="Dettman J."/>
            <person name="Nalam V."/>
            <person name="Broders K.D."/>
        </authorList>
    </citation>
    <scope>NUCLEOTIDE SEQUENCE</scope>
    <source>
        <strain evidence="1">CCC 489</strain>
    </source>
</reference>
<sequence>MDRLPPKREELHKAAADVIAILKTIPEFQDSKIAVIGGLAVWNYLQSGRTTKDVDFIVNIDSTPHGVKSKLLALENSPFVQLAQVFMYQAPNGRKIQIGITHESSAPYFPEAAMKIKNVPNGKVPYISPTDLIVFKMFCCGRRLLMDKKRVDAMDAMDLVLYQNQVSKIELSPETRKIIEPCIDNVVKYGEKSKDWWRTQLGFS</sequence>
<name>A0A8K0J6I3_9HYPO</name>
<keyword evidence="2" id="KW-1185">Reference proteome</keyword>
<dbReference type="OrthoDB" id="5421247at2759"/>
<organism evidence="1 2">
    <name type="scientific">Claviceps africana</name>
    <dbReference type="NCBI Taxonomy" id="83212"/>
    <lineage>
        <taxon>Eukaryota</taxon>
        <taxon>Fungi</taxon>
        <taxon>Dikarya</taxon>
        <taxon>Ascomycota</taxon>
        <taxon>Pezizomycotina</taxon>
        <taxon>Sordariomycetes</taxon>
        <taxon>Hypocreomycetidae</taxon>
        <taxon>Hypocreales</taxon>
        <taxon>Clavicipitaceae</taxon>
        <taxon>Claviceps</taxon>
    </lineage>
</organism>
<evidence type="ECO:0000313" key="2">
    <source>
        <dbReference type="Proteomes" id="UP000811619"/>
    </source>
</evidence>
<proteinExistence type="predicted"/>
<evidence type="ECO:0000313" key="1">
    <source>
        <dbReference type="EMBL" id="KAG5926250.1"/>
    </source>
</evidence>
<gene>
    <name evidence="1" type="ORF">E4U42_003490</name>
</gene>
<protein>
    <submittedName>
        <fullName evidence="1">Uncharacterized protein</fullName>
    </submittedName>
</protein>
<comment type="caution">
    <text evidence="1">The sequence shown here is derived from an EMBL/GenBank/DDBJ whole genome shotgun (WGS) entry which is preliminary data.</text>
</comment>
<dbReference type="Proteomes" id="UP000811619">
    <property type="component" value="Unassembled WGS sequence"/>
</dbReference>
<accession>A0A8K0J6I3</accession>
<dbReference type="EMBL" id="SRPY01000283">
    <property type="protein sequence ID" value="KAG5926250.1"/>
    <property type="molecule type" value="Genomic_DNA"/>
</dbReference>
<dbReference type="AlphaFoldDB" id="A0A8K0J6I3"/>